<name>A0AB37HC30_9BACI</name>
<sequence>MTLYTVDEVFEILKQQKITTHKESVRRWLRSSTLKGTPPSSRKEGWKVEEEDLLAFIQERVPENATIILKSNNTTDVAKESNATNVANSSIDEEAIREKMWYQLTKERFLFEGFVEIKKSQVRESIMHLKGSKKFFDYVWEHIQQHTKAYKNPRVNYLLDAFLYDGKRIKFDENYSSLEEKILFALIKYIRQKKISSN</sequence>
<reference evidence="1 2" key="1">
    <citation type="submission" date="2020-12" db="EMBL/GenBank/DDBJ databases">
        <title>Taxonomic evaluation of the Bacillus sporothermodurans group of bacteria based on whole genome sequences.</title>
        <authorList>
            <person name="Fiedler G."/>
            <person name="Herbstmann A.-D."/>
            <person name="Doll E."/>
            <person name="Wenning M."/>
            <person name="Brinks E."/>
            <person name="Kabisch J."/>
            <person name="Breitenwieser F."/>
            <person name="Lappann M."/>
            <person name="Boehnlein C."/>
            <person name="Franz C."/>
        </authorList>
    </citation>
    <scope>NUCLEOTIDE SEQUENCE [LARGE SCALE GENOMIC DNA]</scope>
    <source>
        <strain evidence="1 2">DSM 10599</strain>
    </source>
</reference>
<accession>A0AB37HC30</accession>
<dbReference type="AlphaFoldDB" id="A0AB37HC30"/>
<dbReference type="EMBL" id="CP066701">
    <property type="protein sequence ID" value="QQX26234.1"/>
    <property type="molecule type" value="Genomic_DNA"/>
</dbReference>
<proteinExistence type="predicted"/>
<protein>
    <submittedName>
        <fullName evidence="1">Helix-turn-helix domain-containing protein</fullName>
    </submittedName>
</protein>
<organism evidence="1 2">
    <name type="scientific">Heyndrickxia sporothermodurans</name>
    <dbReference type="NCBI Taxonomy" id="46224"/>
    <lineage>
        <taxon>Bacteria</taxon>
        <taxon>Bacillati</taxon>
        <taxon>Bacillota</taxon>
        <taxon>Bacilli</taxon>
        <taxon>Bacillales</taxon>
        <taxon>Bacillaceae</taxon>
        <taxon>Heyndrickxia</taxon>
    </lineage>
</organism>
<evidence type="ECO:0000313" key="1">
    <source>
        <dbReference type="EMBL" id="QQX26234.1"/>
    </source>
</evidence>
<dbReference type="KEGG" id="hspo:JGZ69_04940"/>
<gene>
    <name evidence="1" type="ORF">JGZ69_04940</name>
</gene>
<dbReference type="Proteomes" id="UP000595512">
    <property type="component" value="Chromosome"/>
</dbReference>
<evidence type="ECO:0000313" key="2">
    <source>
        <dbReference type="Proteomes" id="UP000595512"/>
    </source>
</evidence>
<dbReference type="RefSeq" id="WP_107921129.1">
    <property type="nucleotide sequence ID" value="NZ_CP066701.1"/>
</dbReference>